<accession>A0ABX0V2N7</accession>
<dbReference type="EMBL" id="JAASQI010000006">
    <property type="protein sequence ID" value="NIJ58843.1"/>
    <property type="molecule type" value="Genomic_DNA"/>
</dbReference>
<name>A0ABX0V2N7_9HYPH</name>
<protein>
    <submittedName>
        <fullName evidence="5">Myo-inositol-1(Or 4)-monophosphatase</fullName>
        <ecNumber evidence="5">3.1.3.25</ecNumber>
    </submittedName>
</protein>
<evidence type="ECO:0000256" key="3">
    <source>
        <dbReference type="ARBA" id="ARBA00022801"/>
    </source>
</evidence>
<dbReference type="PANTHER" id="PTHR20854">
    <property type="entry name" value="INOSITOL MONOPHOSPHATASE"/>
    <property type="match status" value="1"/>
</dbReference>
<evidence type="ECO:0000256" key="2">
    <source>
        <dbReference type="ARBA" id="ARBA00022723"/>
    </source>
</evidence>
<dbReference type="Pfam" id="PF00459">
    <property type="entry name" value="Inositol_P"/>
    <property type="match status" value="1"/>
</dbReference>
<sequence length="259" mass="27228">MLERIVAIAEEAGRLALDHFEKRGSLPVTSKAHLNLVTEADRAVESLIASRLRAAFPDDGLFGEESGGQTGGSRRIWVVDPIDGTFNFVRGGDQWAVSIGLFENGCPVLGVIHAPVRGTMLAGGKGSAPTLNGALLAPLTPFAPDRGSIGVGLDSGAPVDEQIEVLRFLMRDARLMIRSCNSATMAMMEVATGEADVYLAMGDSSWDVMAAWPILIALGARATFGWDNVPLTAGLKFAIGKPEAVDLLAALGLGKPTMD</sequence>
<dbReference type="PANTHER" id="PTHR20854:SF4">
    <property type="entry name" value="INOSITOL-1-MONOPHOSPHATASE-RELATED"/>
    <property type="match status" value="1"/>
</dbReference>
<gene>
    <name evidence="5" type="ORF">FHS82_002698</name>
</gene>
<dbReference type="Proteomes" id="UP001429580">
    <property type="component" value="Unassembled WGS sequence"/>
</dbReference>
<organism evidence="5 6">
    <name type="scientific">Pseudochelatococcus lubricantis</name>
    <dbReference type="NCBI Taxonomy" id="1538102"/>
    <lineage>
        <taxon>Bacteria</taxon>
        <taxon>Pseudomonadati</taxon>
        <taxon>Pseudomonadota</taxon>
        <taxon>Alphaproteobacteria</taxon>
        <taxon>Hyphomicrobiales</taxon>
        <taxon>Chelatococcaceae</taxon>
        <taxon>Pseudochelatococcus</taxon>
    </lineage>
</organism>
<dbReference type="Gene3D" id="3.40.190.80">
    <property type="match status" value="1"/>
</dbReference>
<comment type="caution">
    <text evidence="5">The sequence shown here is derived from an EMBL/GenBank/DDBJ whole genome shotgun (WGS) entry which is preliminary data.</text>
</comment>
<evidence type="ECO:0000313" key="6">
    <source>
        <dbReference type="Proteomes" id="UP001429580"/>
    </source>
</evidence>
<comment type="similarity">
    <text evidence="1">Belongs to the inositol monophosphatase superfamily.</text>
</comment>
<dbReference type="GO" id="GO:0052834">
    <property type="term" value="F:inositol monophosphate phosphatase activity"/>
    <property type="evidence" value="ECO:0007669"/>
    <property type="project" value="UniProtKB-EC"/>
</dbReference>
<evidence type="ECO:0000256" key="1">
    <source>
        <dbReference type="ARBA" id="ARBA00009759"/>
    </source>
</evidence>
<keyword evidence="4" id="KW-0460">Magnesium</keyword>
<proteinExistence type="inferred from homology"/>
<dbReference type="SUPFAM" id="SSF56655">
    <property type="entry name" value="Carbohydrate phosphatase"/>
    <property type="match status" value="1"/>
</dbReference>
<dbReference type="RefSeq" id="WP_166953652.1">
    <property type="nucleotide sequence ID" value="NZ_JAASQI010000006.1"/>
</dbReference>
<dbReference type="InterPro" id="IPR000760">
    <property type="entry name" value="Inositol_monophosphatase-like"/>
</dbReference>
<reference evidence="5 6" key="1">
    <citation type="submission" date="2020-03" db="EMBL/GenBank/DDBJ databases">
        <title>Genomic Encyclopedia of Type Strains, Phase IV (KMG-IV): sequencing the most valuable type-strain genomes for metagenomic binning, comparative biology and taxonomic classification.</title>
        <authorList>
            <person name="Goeker M."/>
        </authorList>
    </citation>
    <scope>NUCLEOTIDE SEQUENCE [LARGE SCALE GENOMIC DNA]</scope>
    <source>
        <strain evidence="5 6">DSM 103870</strain>
    </source>
</reference>
<dbReference type="EC" id="3.1.3.25" evidence="5"/>
<keyword evidence="2" id="KW-0479">Metal-binding</keyword>
<dbReference type="Gene3D" id="3.30.540.10">
    <property type="entry name" value="Fructose-1,6-Bisphosphatase, subunit A, domain 1"/>
    <property type="match status" value="1"/>
</dbReference>
<evidence type="ECO:0000313" key="5">
    <source>
        <dbReference type="EMBL" id="NIJ58843.1"/>
    </source>
</evidence>
<dbReference type="PROSITE" id="PS00629">
    <property type="entry name" value="IMP_1"/>
    <property type="match status" value="1"/>
</dbReference>
<dbReference type="PRINTS" id="PR00377">
    <property type="entry name" value="IMPHPHTASES"/>
</dbReference>
<keyword evidence="3 5" id="KW-0378">Hydrolase</keyword>
<dbReference type="InterPro" id="IPR020583">
    <property type="entry name" value="Inositol_monoP_metal-BS"/>
</dbReference>
<evidence type="ECO:0000256" key="4">
    <source>
        <dbReference type="ARBA" id="ARBA00022842"/>
    </source>
</evidence>
<keyword evidence="6" id="KW-1185">Reference proteome</keyword>